<name>A0A6A6FX30_9PEZI</name>
<sequence>MAFSEDEIFCEPELALECCPFFDTTLLLYNEDFGTQFVDQGVPVGNIGSPPPLQCFDGPLNGQMSWDDRDWNIAAAEDCYTTPQDSHSPSWSELLSEDRSTDTIPADSINQQISPYTPASIDSTPSNSIDISIVK</sequence>
<dbReference type="Proteomes" id="UP000799539">
    <property type="component" value="Unassembled WGS sequence"/>
</dbReference>
<dbReference type="EMBL" id="ML992662">
    <property type="protein sequence ID" value="KAF2217780.1"/>
    <property type="molecule type" value="Genomic_DNA"/>
</dbReference>
<evidence type="ECO:0000313" key="3">
    <source>
        <dbReference type="Proteomes" id="UP000799539"/>
    </source>
</evidence>
<reference evidence="2" key="1">
    <citation type="journal article" date="2020" name="Stud. Mycol.">
        <title>101 Dothideomycetes genomes: a test case for predicting lifestyles and emergence of pathogens.</title>
        <authorList>
            <person name="Haridas S."/>
            <person name="Albert R."/>
            <person name="Binder M."/>
            <person name="Bloem J."/>
            <person name="Labutti K."/>
            <person name="Salamov A."/>
            <person name="Andreopoulos B."/>
            <person name="Baker S."/>
            <person name="Barry K."/>
            <person name="Bills G."/>
            <person name="Bluhm B."/>
            <person name="Cannon C."/>
            <person name="Castanera R."/>
            <person name="Culley D."/>
            <person name="Daum C."/>
            <person name="Ezra D."/>
            <person name="Gonzalez J."/>
            <person name="Henrissat B."/>
            <person name="Kuo A."/>
            <person name="Liang C."/>
            <person name="Lipzen A."/>
            <person name="Lutzoni F."/>
            <person name="Magnuson J."/>
            <person name="Mondo S."/>
            <person name="Nolan M."/>
            <person name="Ohm R."/>
            <person name="Pangilinan J."/>
            <person name="Park H.-J."/>
            <person name="Ramirez L."/>
            <person name="Alfaro M."/>
            <person name="Sun H."/>
            <person name="Tritt A."/>
            <person name="Yoshinaga Y."/>
            <person name="Zwiers L.-H."/>
            <person name="Turgeon B."/>
            <person name="Goodwin S."/>
            <person name="Spatafora J."/>
            <person name="Crous P."/>
            <person name="Grigoriev I."/>
        </authorList>
    </citation>
    <scope>NUCLEOTIDE SEQUENCE</scope>
    <source>
        <strain evidence="2">SCOH1-5</strain>
    </source>
</reference>
<evidence type="ECO:0000256" key="1">
    <source>
        <dbReference type="SAM" id="MobiDB-lite"/>
    </source>
</evidence>
<feature type="compositionally biased region" description="Polar residues" evidence="1">
    <location>
        <begin position="82"/>
        <end position="93"/>
    </location>
</feature>
<accession>A0A6A6FX30</accession>
<protein>
    <submittedName>
        <fullName evidence="2">Uncharacterized protein</fullName>
    </submittedName>
</protein>
<keyword evidence="3" id="KW-1185">Reference proteome</keyword>
<evidence type="ECO:0000313" key="2">
    <source>
        <dbReference type="EMBL" id="KAF2217780.1"/>
    </source>
</evidence>
<dbReference type="AlphaFoldDB" id="A0A6A6FX30"/>
<organism evidence="2 3">
    <name type="scientific">Cercospora zeae-maydis SCOH1-5</name>
    <dbReference type="NCBI Taxonomy" id="717836"/>
    <lineage>
        <taxon>Eukaryota</taxon>
        <taxon>Fungi</taxon>
        <taxon>Dikarya</taxon>
        <taxon>Ascomycota</taxon>
        <taxon>Pezizomycotina</taxon>
        <taxon>Dothideomycetes</taxon>
        <taxon>Dothideomycetidae</taxon>
        <taxon>Mycosphaerellales</taxon>
        <taxon>Mycosphaerellaceae</taxon>
        <taxon>Cercospora</taxon>
    </lineage>
</organism>
<feature type="region of interest" description="Disordered" evidence="1">
    <location>
        <begin position="82"/>
        <end position="135"/>
    </location>
</feature>
<proteinExistence type="predicted"/>
<gene>
    <name evidence="2" type="ORF">CERZMDRAFT_92430</name>
</gene>
<feature type="compositionally biased region" description="Polar residues" evidence="1">
    <location>
        <begin position="108"/>
        <end position="135"/>
    </location>
</feature>